<protein>
    <recommendedName>
        <fullName evidence="1">DUF6734 domain-containing protein</fullName>
    </recommendedName>
</protein>
<dbReference type="Proteomes" id="UP000257136">
    <property type="component" value="Unassembled WGS sequence"/>
</dbReference>
<comment type="caution">
    <text evidence="2">The sequence shown here is derived from an EMBL/GenBank/DDBJ whole genome shotgun (WGS) entry which is preliminary data.</text>
</comment>
<organism evidence="2 3">
    <name type="scientific">Flavobacterium aquicola</name>
    <dbReference type="NCBI Taxonomy" id="1682742"/>
    <lineage>
        <taxon>Bacteria</taxon>
        <taxon>Pseudomonadati</taxon>
        <taxon>Bacteroidota</taxon>
        <taxon>Flavobacteriia</taxon>
        <taxon>Flavobacteriales</taxon>
        <taxon>Flavobacteriaceae</taxon>
        <taxon>Flavobacterium</taxon>
    </lineage>
</organism>
<proteinExistence type="predicted"/>
<dbReference type="OrthoDB" id="771064at2"/>
<accession>A0A3E0EP18</accession>
<dbReference type="Pfam" id="PF20508">
    <property type="entry name" value="DUF6734"/>
    <property type="match status" value="1"/>
</dbReference>
<gene>
    <name evidence="2" type="ORF">C8P67_105269</name>
</gene>
<evidence type="ECO:0000259" key="1">
    <source>
        <dbReference type="Pfam" id="PF20508"/>
    </source>
</evidence>
<reference evidence="2 3" key="1">
    <citation type="submission" date="2018-08" db="EMBL/GenBank/DDBJ databases">
        <title>Genomic Encyclopedia of Archaeal and Bacterial Type Strains, Phase II (KMG-II): from individual species to whole genera.</title>
        <authorList>
            <person name="Goeker M."/>
        </authorList>
    </citation>
    <scope>NUCLEOTIDE SEQUENCE [LARGE SCALE GENOMIC DNA]</scope>
    <source>
        <strain evidence="2 3">DSM 100880</strain>
    </source>
</reference>
<sequence length="279" mass="33547">MKEEPRIIYSLDVLPIINNRWNAGNKLKETIYMSALSILYSHLWYKDIEFYVDEIAYKYLYMLPCRVTKVPNNDDLELWMKSKIHAINKQIKPFVHLDTDIFIKKKIHFNFNKVIVERSDDEYYGHYKNQLPFFNQYTQHLDYWHEDVGNCFNCGILGFNDLEIRNQFVNAYYELEAIYIKNRESYLPYKRQGYEPCVVIEQYMLASFLKHKGVIPNLLLYQQNMIDQSNHADKIGYSHIYGKKKYTKNIVGAIEERLSKIFPYWYEQIKTAVEKENMS</sequence>
<dbReference type="AlphaFoldDB" id="A0A3E0EP18"/>
<dbReference type="InterPro" id="IPR046621">
    <property type="entry name" value="DUF6734"/>
</dbReference>
<keyword evidence="3" id="KW-1185">Reference proteome</keyword>
<dbReference type="RefSeq" id="WP_115813214.1">
    <property type="nucleotide sequence ID" value="NZ_QUNI01000005.1"/>
</dbReference>
<name>A0A3E0EP18_9FLAO</name>
<dbReference type="EMBL" id="QUNI01000005">
    <property type="protein sequence ID" value="REG99099.1"/>
    <property type="molecule type" value="Genomic_DNA"/>
</dbReference>
<evidence type="ECO:0000313" key="3">
    <source>
        <dbReference type="Proteomes" id="UP000257136"/>
    </source>
</evidence>
<feature type="domain" description="DUF6734" evidence="1">
    <location>
        <begin position="23"/>
        <end position="270"/>
    </location>
</feature>
<evidence type="ECO:0000313" key="2">
    <source>
        <dbReference type="EMBL" id="REG99099.1"/>
    </source>
</evidence>